<dbReference type="KEGG" id="cman:A9D14_10370"/>
<dbReference type="SUPFAM" id="SSF52833">
    <property type="entry name" value="Thioredoxin-like"/>
    <property type="match status" value="1"/>
</dbReference>
<dbReference type="Proteomes" id="UP000195807">
    <property type="component" value="Chromosome"/>
</dbReference>
<dbReference type="InterPro" id="IPR012336">
    <property type="entry name" value="Thioredoxin-like_fold"/>
</dbReference>
<accession>A0A1Z1FF88</accession>
<dbReference type="AlphaFoldDB" id="A0A1Z1FF88"/>
<sequence length="228" mass="24206">MKSGFRVLVTTLAAALALGAGTAGAAGPQGVTRIEPGVHRIGKAEAPLTLTEYVSYTCPHCAHFEHDAGKELLVGYAATGKASVVVRNLVRDPADLAAALLSNCGGDDRFIANHGAIMGAQDEWLGRLRDATAAQRARYQTGSFAARMQAMARDAGLYEIMVRRGYGKTQLDRCLADEAMARTLSENTASYLKQGVSGTPSFDIDGVLLAGTHDWAALKPQLDARMKR</sequence>
<evidence type="ECO:0000256" key="1">
    <source>
        <dbReference type="SAM" id="SignalP"/>
    </source>
</evidence>
<evidence type="ECO:0000313" key="3">
    <source>
        <dbReference type="EMBL" id="ARU17432.1"/>
    </source>
</evidence>
<dbReference type="InterPro" id="IPR036249">
    <property type="entry name" value="Thioredoxin-like_sf"/>
</dbReference>
<dbReference type="OrthoDB" id="8478320at2"/>
<keyword evidence="1" id="KW-0732">Signal</keyword>
<keyword evidence="4" id="KW-1185">Reference proteome</keyword>
<protein>
    <recommendedName>
        <fullName evidence="2">Thioredoxin-like fold domain-containing protein</fullName>
    </recommendedName>
</protein>
<feature type="domain" description="Thioredoxin-like fold" evidence="2">
    <location>
        <begin position="38"/>
        <end position="223"/>
    </location>
</feature>
<dbReference type="EMBL" id="CP019602">
    <property type="protein sequence ID" value="ARU17432.1"/>
    <property type="molecule type" value="Genomic_DNA"/>
</dbReference>
<dbReference type="CDD" id="cd02972">
    <property type="entry name" value="DsbA_family"/>
    <property type="match status" value="1"/>
</dbReference>
<dbReference type="Gene3D" id="3.40.30.10">
    <property type="entry name" value="Glutaredoxin"/>
    <property type="match status" value="1"/>
</dbReference>
<feature type="chain" id="PRO_5011448406" description="Thioredoxin-like fold domain-containing protein" evidence="1">
    <location>
        <begin position="26"/>
        <end position="228"/>
    </location>
</feature>
<reference evidence="3 4" key="1">
    <citation type="submission" date="2017-01" db="EMBL/GenBank/DDBJ databases">
        <title>Complete genome sequence of esterase-producing bacterium Croceicoccus marinus E4A9.</title>
        <authorList>
            <person name="Wu Y.-H."/>
            <person name="Cheng H."/>
            <person name="Xu L."/>
            <person name="Huo Y.-Y."/>
            <person name="Wang C.-S."/>
            <person name="Xu X.-W."/>
        </authorList>
    </citation>
    <scope>NUCLEOTIDE SEQUENCE [LARGE SCALE GENOMIC DNA]</scope>
    <source>
        <strain evidence="3 4">E4A9</strain>
    </source>
</reference>
<proteinExistence type="predicted"/>
<organism evidence="3 4">
    <name type="scientific">Croceicoccus marinus</name>
    <dbReference type="NCBI Taxonomy" id="450378"/>
    <lineage>
        <taxon>Bacteria</taxon>
        <taxon>Pseudomonadati</taxon>
        <taxon>Pseudomonadota</taxon>
        <taxon>Alphaproteobacteria</taxon>
        <taxon>Sphingomonadales</taxon>
        <taxon>Erythrobacteraceae</taxon>
        <taxon>Croceicoccus</taxon>
    </lineage>
</organism>
<dbReference type="STRING" id="450378.GCA_001661675_02090"/>
<gene>
    <name evidence="3" type="ORF">A9D14_10370</name>
</gene>
<feature type="signal peptide" evidence="1">
    <location>
        <begin position="1"/>
        <end position="25"/>
    </location>
</feature>
<evidence type="ECO:0000259" key="2">
    <source>
        <dbReference type="Pfam" id="PF13462"/>
    </source>
</evidence>
<dbReference type="RefSeq" id="WP_066848876.1">
    <property type="nucleotide sequence ID" value="NZ_CP019602.1"/>
</dbReference>
<dbReference type="Pfam" id="PF13462">
    <property type="entry name" value="Thioredoxin_4"/>
    <property type="match status" value="1"/>
</dbReference>
<name>A0A1Z1FF88_9SPHN</name>
<evidence type="ECO:0000313" key="4">
    <source>
        <dbReference type="Proteomes" id="UP000195807"/>
    </source>
</evidence>
<dbReference type="Gene3D" id="1.10.40.110">
    <property type="match status" value="1"/>
</dbReference>